<dbReference type="InterPro" id="IPR008266">
    <property type="entry name" value="Tyr_kinase_AS"/>
</dbReference>
<dbReference type="Proteomes" id="UP000058599">
    <property type="component" value="Chromosome"/>
</dbReference>
<evidence type="ECO:0000313" key="8">
    <source>
        <dbReference type="EMBL" id="AMG75261.1"/>
    </source>
</evidence>
<keyword evidence="6" id="KW-0812">Transmembrane</keyword>
<keyword evidence="1 8" id="KW-0808">Transferase</keyword>
<dbReference type="PROSITE" id="PS00109">
    <property type="entry name" value="PROTEIN_KINASE_TYR"/>
    <property type="match status" value="1"/>
</dbReference>
<keyword evidence="6" id="KW-0472">Membrane</keyword>
<evidence type="ECO:0000256" key="5">
    <source>
        <dbReference type="PROSITE-ProRule" id="PRU10141"/>
    </source>
</evidence>
<keyword evidence="3 8" id="KW-0418">Kinase</keyword>
<proteinExistence type="predicted"/>
<evidence type="ECO:0000256" key="3">
    <source>
        <dbReference type="ARBA" id="ARBA00022777"/>
    </source>
</evidence>
<keyword evidence="2 5" id="KW-0547">Nucleotide-binding</keyword>
<dbReference type="SUPFAM" id="SSF56112">
    <property type="entry name" value="Protein kinase-like (PK-like)"/>
    <property type="match status" value="1"/>
</dbReference>
<dbReference type="EC" id="2.7.11.1" evidence="8"/>
<evidence type="ECO:0000259" key="7">
    <source>
        <dbReference type="PROSITE" id="PS50011"/>
    </source>
</evidence>
<evidence type="ECO:0000256" key="6">
    <source>
        <dbReference type="SAM" id="Phobius"/>
    </source>
</evidence>
<gene>
    <name evidence="8" type="ORF">SGRAN_2913</name>
</gene>
<dbReference type="GO" id="GO:0004674">
    <property type="term" value="F:protein serine/threonine kinase activity"/>
    <property type="evidence" value="ECO:0007669"/>
    <property type="project" value="UniProtKB-EC"/>
</dbReference>
<sequence>MTDVRLEREALKLFERMLDIEETERDAWIEAQTENRPELASRLRAIRRAADNAMLQTGAATDALEDEEIPERIGAYRIVARIGRGGMGSVYRGERAAGDFVHETAIKIIKPGLLSANLVERFERERQTLARLRHPNIAQLYDGGATENGSPYIVMEYVDGLPLLQWIDEHRASPAERRRLFRDICAAVGVAHQNLIVHRDLTPSNVLVTHDGTVKLIDFGIARPADALAGPGPAATTGRSSLDSLSLTPGYAAPERMTGAEVTTAADIFSLGRLLARMMPEGDDPELRAPELRAPELRAIVARATAEEPGRRYPTAEALRADVEAWDANLPVAAMDGGRAYVLRKFVQRHRFGVFAATAAALLIAGAFAATGYAYSVADRARAAEATRFGQLRDLARYMLFDLNDRLERVVGNTEARVDLAQKAQTYLSALAASPGIEDELRLEAAEGFIKLARIQGVPGEPNFGEKEQARANLAAAERLLRAVRDPGAPTANALARLYAHRAVIEAHGFLDDKAADKAIAEATRALDRTPAAKRDRGWFEARSTVRKAQIELADLADRMDRVGALAQDLEKEVGEWPADAQTSRAAELDRAYADYYRAYALSFDDKTMERSLPLFHAAEQRFRDLERALPNDPIVLYMIAWTGYNGFPVASRLGKKEEAAHFIELAQTTIDRLMAIETRDNGLITMSTGIREAQAQWLRDRGRFAEAIATQREVIAGHRKLLAVKRSANTLSAHGFSHIILGIIGRDAGDRALACDSWRQAERDFADLQKRGTLLGFYAEFLPGLRANLAKCAAGRPASDFGPLR</sequence>
<dbReference type="RefSeq" id="WP_067184817.1">
    <property type="nucleotide sequence ID" value="NZ_CP012199.1"/>
</dbReference>
<dbReference type="KEGG" id="sgi:SGRAN_2913"/>
<keyword evidence="4 5" id="KW-0067">ATP-binding</keyword>
<dbReference type="Pfam" id="PF00069">
    <property type="entry name" value="Pkinase"/>
    <property type="match status" value="1"/>
</dbReference>
<name>A0AA86L3U5_9SPHN</name>
<evidence type="ECO:0000313" key="9">
    <source>
        <dbReference type="Proteomes" id="UP000058599"/>
    </source>
</evidence>
<dbReference type="PROSITE" id="PS00107">
    <property type="entry name" value="PROTEIN_KINASE_ATP"/>
    <property type="match status" value="1"/>
</dbReference>
<keyword evidence="6" id="KW-1133">Transmembrane helix</keyword>
<dbReference type="AlphaFoldDB" id="A0AA86L3U5"/>
<keyword evidence="9" id="KW-1185">Reference proteome</keyword>
<protein>
    <submittedName>
        <fullName evidence="8">Protein kinase</fullName>
        <ecNumber evidence="8">2.7.11.1</ecNumber>
    </submittedName>
</protein>
<organism evidence="8 9">
    <name type="scientific">Sphingopyxis granuli</name>
    <dbReference type="NCBI Taxonomy" id="267128"/>
    <lineage>
        <taxon>Bacteria</taxon>
        <taxon>Pseudomonadati</taxon>
        <taxon>Pseudomonadota</taxon>
        <taxon>Alphaproteobacteria</taxon>
        <taxon>Sphingomonadales</taxon>
        <taxon>Sphingomonadaceae</taxon>
        <taxon>Sphingopyxis</taxon>
    </lineage>
</organism>
<dbReference type="CDD" id="cd14014">
    <property type="entry name" value="STKc_PknB_like"/>
    <property type="match status" value="1"/>
</dbReference>
<evidence type="ECO:0000256" key="1">
    <source>
        <dbReference type="ARBA" id="ARBA00022679"/>
    </source>
</evidence>
<evidence type="ECO:0000256" key="4">
    <source>
        <dbReference type="ARBA" id="ARBA00022840"/>
    </source>
</evidence>
<feature type="domain" description="Protein kinase" evidence="7">
    <location>
        <begin position="76"/>
        <end position="327"/>
    </location>
</feature>
<dbReference type="GO" id="GO:0005524">
    <property type="term" value="F:ATP binding"/>
    <property type="evidence" value="ECO:0007669"/>
    <property type="project" value="UniProtKB-UniRule"/>
</dbReference>
<dbReference type="InterPro" id="IPR011009">
    <property type="entry name" value="Kinase-like_dom_sf"/>
</dbReference>
<feature type="transmembrane region" description="Helical" evidence="6">
    <location>
        <begin position="352"/>
        <end position="375"/>
    </location>
</feature>
<dbReference type="Gene3D" id="3.30.200.20">
    <property type="entry name" value="Phosphorylase Kinase, domain 1"/>
    <property type="match status" value="1"/>
</dbReference>
<dbReference type="InterPro" id="IPR000719">
    <property type="entry name" value="Prot_kinase_dom"/>
</dbReference>
<evidence type="ECO:0000256" key="2">
    <source>
        <dbReference type="ARBA" id="ARBA00022741"/>
    </source>
</evidence>
<reference evidence="8 9" key="1">
    <citation type="journal article" date="2016" name="BMC Genomics">
        <title>Genomic analysis of the nitrate-respiring Sphingopyxis granuli (formerly Sphingomonas macrogoltabida) strain TFA.</title>
        <authorList>
            <person name="Garcia-Romero I."/>
            <person name="Perez-Pulido A.J."/>
            <person name="Gonzalez-Flores Y.E."/>
            <person name="Reyes-Ramirez F."/>
            <person name="Santero E."/>
            <person name="Floriano B."/>
        </authorList>
    </citation>
    <scope>NUCLEOTIDE SEQUENCE [LARGE SCALE GENOMIC DNA]</scope>
    <source>
        <strain evidence="8 9">TFA</strain>
    </source>
</reference>
<dbReference type="PANTHER" id="PTHR43289">
    <property type="entry name" value="MITOGEN-ACTIVATED PROTEIN KINASE KINASE KINASE 20-RELATED"/>
    <property type="match status" value="1"/>
</dbReference>
<feature type="binding site" evidence="5">
    <location>
        <position position="107"/>
    </location>
    <ligand>
        <name>ATP</name>
        <dbReference type="ChEBI" id="CHEBI:30616"/>
    </ligand>
</feature>
<accession>A0AA86L3U5</accession>
<dbReference type="PANTHER" id="PTHR43289:SF34">
    <property type="entry name" value="SERINE_THREONINE-PROTEIN KINASE YBDM-RELATED"/>
    <property type="match status" value="1"/>
</dbReference>
<dbReference type="InterPro" id="IPR017441">
    <property type="entry name" value="Protein_kinase_ATP_BS"/>
</dbReference>
<dbReference type="EMBL" id="CP012199">
    <property type="protein sequence ID" value="AMG75261.1"/>
    <property type="molecule type" value="Genomic_DNA"/>
</dbReference>
<dbReference type="Gene3D" id="1.10.510.10">
    <property type="entry name" value="Transferase(Phosphotransferase) domain 1"/>
    <property type="match status" value="1"/>
</dbReference>
<dbReference type="PROSITE" id="PS50011">
    <property type="entry name" value="PROTEIN_KINASE_DOM"/>
    <property type="match status" value="1"/>
</dbReference>